<proteinExistence type="predicted"/>
<name>A0A1H3YM98_BIZPA</name>
<dbReference type="Proteomes" id="UP000198846">
    <property type="component" value="Unassembled WGS sequence"/>
</dbReference>
<evidence type="ECO:0000313" key="2">
    <source>
        <dbReference type="Proteomes" id="UP000198846"/>
    </source>
</evidence>
<dbReference type="STRING" id="283786.SAMN04487990_1073"/>
<dbReference type="RefSeq" id="WP_092133326.1">
    <property type="nucleotide sequence ID" value="NZ_FNQK01000007.1"/>
</dbReference>
<dbReference type="EMBL" id="FNQK01000007">
    <property type="protein sequence ID" value="SEA12695.1"/>
    <property type="molecule type" value="Genomic_DNA"/>
</dbReference>
<accession>A0A1H3YM98</accession>
<protein>
    <submittedName>
        <fullName evidence="1">Uncharacterized protein</fullName>
    </submittedName>
</protein>
<reference evidence="1 2" key="1">
    <citation type="submission" date="2016-10" db="EMBL/GenBank/DDBJ databases">
        <authorList>
            <person name="de Groot N.N."/>
        </authorList>
    </citation>
    <scope>NUCLEOTIDE SEQUENCE [LARGE SCALE GENOMIC DNA]</scope>
    <source>
        <strain evidence="1 2">DSM 23842</strain>
    </source>
</reference>
<dbReference type="OrthoDB" id="1432554at2"/>
<keyword evidence="2" id="KW-1185">Reference proteome</keyword>
<dbReference type="AlphaFoldDB" id="A0A1H3YM98"/>
<evidence type="ECO:0000313" key="1">
    <source>
        <dbReference type="EMBL" id="SEA12695.1"/>
    </source>
</evidence>
<gene>
    <name evidence="1" type="ORF">SAMN04487990_1073</name>
</gene>
<organism evidence="1 2">
    <name type="scientific">Bizionia paragorgiae</name>
    <dbReference type="NCBI Taxonomy" id="283786"/>
    <lineage>
        <taxon>Bacteria</taxon>
        <taxon>Pseudomonadati</taxon>
        <taxon>Bacteroidota</taxon>
        <taxon>Flavobacteriia</taxon>
        <taxon>Flavobacteriales</taxon>
        <taxon>Flavobacteriaceae</taxon>
        <taxon>Bizionia</taxon>
    </lineage>
</organism>
<sequence length="191" mass="21500">MKIIVLPKGMSEQLMNDKLGNIHSVSWDAVKLELKLIDKDFQIEEINIGKGADCIAILVLINTIAGVFLLGDRIDKGIEGWINIGKRIKSIFKKSDNVYLDLDAAKIYTIQHLANKSTLTSFEIIEESSIELDNLSVMLPDRDESDFTAKPFSIYILTMIVNDKNKIILSVRSDGKINELLNVDKDYPTPF</sequence>